<dbReference type="CDD" id="cd22827">
    <property type="entry name" value="Gal_Rha_Lectin_SUL-I-like"/>
    <property type="match status" value="1"/>
</dbReference>
<protein>
    <recommendedName>
        <fullName evidence="2">SUEL-type lectin domain-containing protein</fullName>
    </recommendedName>
</protein>
<dbReference type="RefSeq" id="XP_028517100.1">
    <property type="nucleotide sequence ID" value="XM_028661299.1"/>
</dbReference>
<dbReference type="FunFam" id="2.60.120.740:FF:000001">
    <property type="entry name" value="Adhesion G protein-coupled receptor L2"/>
    <property type="match status" value="1"/>
</dbReference>
<organism evidence="3 4">
    <name type="scientific">Exaiptasia diaphana</name>
    <name type="common">Tropical sea anemone</name>
    <name type="synonym">Aiptasia pulchella</name>
    <dbReference type="NCBI Taxonomy" id="2652724"/>
    <lineage>
        <taxon>Eukaryota</taxon>
        <taxon>Metazoa</taxon>
        <taxon>Cnidaria</taxon>
        <taxon>Anthozoa</taxon>
        <taxon>Hexacorallia</taxon>
        <taxon>Actiniaria</taxon>
        <taxon>Aiptasiidae</taxon>
        <taxon>Exaiptasia</taxon>
    </lineage>
</organism>
<dbReference type="AlphaFoldDB" id="A0A913YNP3"/>
<dbReference type="OrthoDB" id="5963377at2759"/>
<dbReference type="InterPro" id="IPR043159">
    <property type="entry name" value="Lectin_gal-bd_sf"/>
</dbReference>
<feature type="signal peptide" evidence="1">
    <location>
        <begin position="1"/>
        <end position="17"/>
    </location>
</feature>
<dbReference type="Gene3D" id="2.60.120.740">
    <property type="match status" value="1"/>
</dbReference>
<name>A0A913YNP3_EXADI</name>
<evidence type="ECO:0000313" key="3">
    <source>
        <dbReference type="EnsemblMetazoa" id="XP_028517100.1"/>
    </source>
</evidence>
<dbReference type="Pfam" id="PF02140">
    <property type="entry name" value="SUEL_Lectin"/>
    <property type="match status" value="1"/>
</dbReference>
<dbReference type="OMA" id="FCAVELI"/>
<accession>A0A913YNP3</accession>
<evidence type="ECO:0000256" key="1">
    <source>
        <dbReference type="SAM" id="SignalP"/>
    </source>
</evidence>
<keyword evidence="1" id="KW-0732">Signal</keyword>
<proteinExistence type="predicted"/>
<feature type="chain" id="PRO_5038068703" description="SUEL-type lectin domain-containing protein" evidence="1">
    <location>
        <begin position="18"/>
        <end position="123"/>
    </location>
</feature>
<dbReference type="GO" id="GO:0030246">
    <property type="term" value="F:carbohydrate binding"/>
    <property type="evidence" value="ECO:0007669"/>
    <property type="project" value="InterPro"/>
</dbReference>
<dbReference type="PROSITE" id="PS50228">
    <property type="entry name" value="SUEL_LECTIN"/>
    <property type="match status" value="1"/>
</dbReference>
<evidence type="ECO:0000259" key="2">
    <source>
        <dbReference type="PROSITE" id="PS50228"/>
    </source>
</evidence>
<sequence>MRLFVLVFLCRFTLVMNFIHIPEVSRKAIICEGSKQYIHCPDRSYIVITKANYGRTSKTTCGRERQTKCLFSVSTKLKTKCDGIRSCFVNPTNKFFGHDPCRGVAKYLEVWYKCRAILAVYGR</sequence>
<keyword evidence="4" id="KW-1185">Reference proteome</keyword>
<dbReference type="Proteomes" id="UP000887567">
    <property type="component" value="Unplaced"/>
</dbReference>
<reference evidence="3" key="1">
    <citation type="submission" date="2022-11" db="UniProtKB">
        <authorList>
            <consortium name="EnsemblMetazoa"/>
        </authorList>
    </citation>
    <scope>IDENTIFICATION</scope>
</reference>
<dbReference type="KEGG" id="epa:114575782"/>
<dbReference type="GeneID" id="114575782"/>
<evidence type="ECO:0000313" key="4">
    <source>
        <dbReference type="Proteomes" id="UP000887567"/>
    </source>
</evidence>
<dbReference type="EnsemblMetazoa" id="XM_028661299.1">
    <property type="protein sequence ID" value="XP_028517100.1"/>
    <property type="gene ID" value="LOC114575782"/>
</dbReference>
<dbReference type="InterPro" id="IPR000922">
    <property type="entry name" value="Lectin_gal-bd_dom"/>
</dbReference>
<feature type="domain" description="SUEL-type lectin" evidence="2">
    <location>
        <begin position="30"/>
        <end position="115"/>
    </location>
</feature>
<dbReference type="PANTHER" id="PTHR46780">
    <property type="entry name" value="PROTEIN EVA-1"/>
    <property type="match status" value="1"/>
</dbReference>